<dbReference type="GO" id="GO:0055085">
    <property type="term" value="P:transmembrane transport"/>
    <property type="evidence" value="ECO:0007669"/>
    <property type="project" value="InterPro"/>
</dbReference>
<dbReference type="RefSeq" id="WP_030727689.1">
    <property type="nucleotide sequence ID" value="NZ_CP009922.3"/>
</dbReference>
<keyword evidence="5 8" id="KW-0812">Transmembrane</keyword>
<dbReference type="PANTHER" id="PTHR43357:SF4">
    <property type="entry name" value="INNER MEMBRANE ABC TRANSPORTER PERMEASE PROTEIN YDCV"/>
    <property type="match status" value="1"/>
</dbReference>
<evidence type="ECO:0000256" key="2">
    <source>
        <dbReference type="ARBA" id="ARBA00022448"/>
    </source>
</evidence>
<accession>A0A0F7FPX0</accession>
<feature type="transmembrane region" description="Helical" evidence="8">
    <location>
        <begin position="105"/>
        <end position="127"/>
    </location>
</feature>
<feature type="transmembrane region" description="Helical" evidence="8">
    <location>
        <begin position="305"/>
        <end position="329"/>
    </location>
</feature>
<dbReference type="PATRIC" id="fig|408015.6.peg.593"/>
<evidence type="ECO:0000256" key="6">
    <source>
        <dbReference type="ARBA" id="ARBA00022989"/>
    </source>
</evidence>
<comment type="similarity">
    <text evidence="8">Belongs to the binding-protein-dependent transport system permease family.</text>
</comment>
<dbReference type="AlphaFoldDB" id="A0A0F7FPX0"/>
<dbReference type="CDD" id="cd06261">
    <property type="entry name" value="TM_PBP2"/>
    <property type="match status" value="2"/>
</dbReference>
<feature type="transmembrane region" description="Helical" evidence="8">
    <location>
        <begin position="405"/>
        <end position="427"/>
    </location>
</feature>
<keyword evidence="11" id="KW-1185">Reference proteome</keyword>
<feature type="transmembrane region" description="Helical" evidence="8">
    <location>
        <begin position="492"/>
        <end position="516"/>
    </location>
</feature>
<evidence type="ECO:0000256" key="3">
    <source>
        <dbReference type="ARBA" id="ARBA00022475"/>
    </source>
</evidence>
<keyword evidence="3" id="KW-1003">Cell membrane</keyword>
<dbReference type="PROSITE" id="PS50928">
    <property type="entry name" value="ABC_TM1"/>
    <property type="match status" value="2"/>
</dbReference>
<dbReference type="Pfam" id="PF00528">
    <property type="entry name" value="BPD_transp_1"/>
    <property type="match status" value="2"/>
</dbReference>
<dbReference type="Proteomes" id="UP000034034">
    <property type="component" value="Chromosome"/>
</dbReference>
<protein>
    <submittedName>
        <fullName evidence="10">ABC transporter</fullName>
    </submittedName>
</protein>
<dbReference type="InterPro" id="IPR000515">
    <property type="entry name" value="MetI-like"/>
</dbReference>
<feature type="transmembrane region" description="Helical" evidence="8">
    <location>
        <begin position="12"/>
        <end position="37"/>
    </location>
</feature>
<feature type="transmembrane region" description="Helical" evidence="8">
    <location>
        <begin position="371"/>
        <end position="393"/>
    </location>
</feature>
<feature type="transmembrane region" description="Helical" evidence="8">
    <location>
        <begin position="161"/>
        <end position="180"/>
    </location>
</feature>
<keyword evidence="4" id="KW-0997">Cell inner membrane</keyword>
<feature type="transmembrane region" description="Helical" evidence="8">
    <location>
        <begin position="536"/>
        <end position="557"/>
    </location>
</feature>
<evidence type="ECO:0000256" key="8">
    <source>
        <dbReference type="RuleBase" id="RU363032"/>
    </source>
</evidence>
<dbReference type="HOGENOM" id="CLU_021838_2_2_11"/>
<reference evidence="10" key="1">
    <citation type="submission" date="2019-08" db="EMBL/GenBank/DDBJ databases">
        <title>Complete genome sequence of a mangrove-derived Streptomyces xiamenensis.</title>
        <authorList>
            <person name="Xu J."/>
        </authorList>
    </citation>
    <scope>NUCLEOTIDE SEQUENCE</scope>
    <source>
        <strain evidence="10">318</strain>
    </source>
</reference>
<evidence type="ECO:0000256" key="7">
    <source>
        <dbReference type="ARBA" id="ARBA00023136"/>
    </source>
</evidence>
<dbReference type="EMBL" id="CP009922">
    <property type="protein sequence ID" value="AKG41949.1"/>
    <property type="molecule type" value="Genomic_DNA"/>
</dbReference>
<keyword evidence="7 8" id="KW-0472">Membrane</keyword>
<dbReference type="KEGG" id="sxi:SXIM_05650"/>
<feature type="transmembrane region" description="Helical" evidence="8">
    <location>
        <begin position="258"/>
        <end position="275"/>
    </location>
</feature>
<keyword evidence="2 8" id="KW-0813">Transport</keyword>
<dbReference type="GO" id="GO:0005886">
    <property type="term" value="C:plasma membrane"/>
    <property type="evidence" value="ECO:0007669"/>
    <property type="project" value="UniProtKB-SubCell"/>
</dbReference>
<dbReference type="PANTHER" id="PTHR43357">
    <property type="entry name" value="INNER MEMBRANE ABC TRANSPORTER PERMEASE PROTEIN YDCV"/>
    <property type="match status" value="1"/>
</dbReference>
<dbReference type="InterPro" id="IPR035906">
    <property type="entry name" value="MetI-like_sf"/>
</dbReference>
<feature type="transmembrane region" description="Helical" evidence="8">
    <location>
        <begin position="73"/>
        <end position="93"/>
    </location>
</feature>
<feature type="transmembrane region" description="Helical" evidence="8">
    <location>
        <begin position="201"/>
        <end position="220"/>
    </location>
</feature>
<dbReference type="SUPFAM" id="SSF161098">
    <property type="entry name" value="MetI-like"/>
    <property type="match status" value="2"/>
</dbReference>
<sequence>MSALIGRLRRGLPTSVLLLVLGVLVIVPMLFIALAAFSSEIPRPGSIGLSGLSFDNFAIFGSSQALGAVGNSLLIAGSASVLALAIGCGLAFLAARTDAPGRRFIYFAGIAPMFLPSLVGALAWSLLGSPATGFLNLLLHGAGLDITLNIYSTPGLVMVLALYYAPYAFLLVHGALSLMNPDLEEAAFVHGGTRRRTLRRVTFPLALPAILGSGILIFALTMENFPVAQVIGNPAQIDTLPSFIYRLMNASPSRGNEAAAVAIVLTGVLLIVTAIQQRAVLRRKFTTVTGKGVKPKKVPLGRWRLPALAAAVAYFVLAVVLPLGALLIASLQNSPYVASLGQLTEPGALSFYALGEMITSPDFLQAARNSVLTAVLAGLIGTALSFALAYTVYRTGAAGRRVLEFAAMAPLAVPAIVLGLGLLWTWLVMPLPVYGTVIVLIVAFLAVFLPQGYRGVSASILQVDRDLEDSAVLLGAHRVKAVTKVTLPLMRVGMVSTLLLLLMLCMRELSAALFLFTSDTRLLSILIFDNYDNGAMQGAASVSLLYCGVIGIIALLAKTLGARTVDGAR</sequence>
<evidence type="ECO:0000256" key="1">
    <source>
        <dbReference type="ARBA" id="ARBA00004429"/>
    </source>
</evidence>
<evidence type="ECO:0000313" key="11">
    <source>
        <dbReference type="Proteomes" id="UP000034034"/>
    </source>
</evidence>
<evidence type="ECO:0000256" key="5">
    <source>
        <dbReference type="ARBA" id="ARBA00022692"/>
    </source>
</evidence>
<evidence type="ECO:0000313" key="10">
    <source>
        <dbReference type="EMBL" id="AKG41949.1"/>
    </source>
</evidence>
<keyword evidence="6 8" id="KW-1133">Transmembrane helix</keyword>
<feature type="domain" description="ABC transmembrane type-1" evidence="9">
    <location>
        <begin position="367"/>
        <end position="557"/>
    </location>
</feature>
<feature type="domain" description="ABC transmembrane type-1" evidence="9">
    <location>
        <begin position="69"/>
        <end position="276"/>
    </location>
</feature>
<dbReference type="STRING" id="408015.SXIM_05650"/>
<feature type="transmembrane region" description="Helical" evidence="8">
    <location>
        <begin position="433"/>
        <end position="450"/>
    </location>
</feature>
<comment type="subcellular location">
    <subcellularLocation>
        <location evidence="1">Cell inner membrane</location>
        <topology evidence="1">Multi-pass membrane protein</topology>
    </subcellularLocation>
    <subcellularLocation>
        <location evidence="8">Cell membrane</location>
        <topology evidence="8">Multi-pass membrane protein</topology>
    </subcellularLocation>
</comment>
<gene>
    <name evidence="10" type="ORF">SXIM_05650</name>
</gene>
<dbReference type="Gene3D" id="1.10.3720.10">
    <property type="entry name" value="MetI-like"/>
    <property type="match status" value="2"/>
</dbReference>
<evidence type="ECO:0000256" key="4">
    <source>
        <dbReference type="ARBA" id="ARBA00022519"/>
    </source>
</evidence>
<evidence type="ECO:0000259" key="9">
    <source>
        <dbReference type="PROSITE" id="PS50928"/>
    </source>
</evidence>
<name>A0A0F7FPX0_9ACTN</name>
<organism evidence="10 11">
    <name type="scientific">Streptomyces xiamenensis</name>
    <dbReference type="NCBI Taxonomy" id="408015"/>
    <lineage>
        <taxon>Bacteria</taxon>
        <taxon>Bacillati</taxon>
        <taxon>Actinomycetota</taxon>
        <taxon>Actinomycetes</taxon>
        <taxon>Kitasatosporales</taxon>
        <taxon>Streptomycetaceae</taxon>
        <taxon>Streptomyces</taxon>
    </lineage>
</organism>
<proteinExistence type="inferred from homology"/>